<feature type="transmembrane region" description="Helical" evidence="1">
    <location>
        <begin position="35"/>
        <end position="53"/>
    </location>
</feature>
<dbReference type="STRING" id="1802505.A3D01_02480"/>
<gene>
    <name evidence="2" type="ORF">A3D01_02480</name>
</gene>
<reference evidence="2 3" key="1">
    <citation type="journal article" date="2016" name="Nat. Commun.">
        <title>Thousands of microbial genomes shed light on interconnected biogeochemical processes in an aquifer system.</title>
        <authorList>
            <person name="Anantharaman K."/>
            <person name="Brown C.T."/>
            <person name="Hug L.A."/>
            <person name="Sharon I."/>
            <person name="Castelle C.J."/>
            <person name="Probst A.J."/>
            <person name="Thomas B.C."/>
            <person name="Singh A."/>
            <person name="Wilkins M.J."/>
            <person name="Karaoz U."/>
            <person name="Brodie E.L."/>
            <person name="Williams K.H."/>
            <person name="Hubbard S.S."/>
            <person name="Banfield J.F."/>
        </authorList>
    </citation>
    <scope>NUCLEOTIDE SEQUENCE [LARGE SCALE GENOMIC DNA]</scope>
</reference>
<evidence type="ECO:0000313" key="3">
    <source>
        <dbReference type="Proteomes" id="UP000177169"/>
    </source>
</evidence>
<dbReference type="EMBL" id="MGGR01000013">
    <property type="protein sequence ID" value="OGM33813.1"/>
    <property type="molecule type" value="Genomic_DNA"/>
</dbReference>
<evidence type="ECO:0000313" key="2">
    <source>
        <dbReference type="EMBL" id="OGM33813.1"/>
    </source>
</evidence>
<accession>A0A1F7Z2F0</accession>
<sequence length="87" mass="9705">MYKELTHHFSHYLPLLGVILAGILGFYLFSYDKAFQAVITVAVAASYVSWGLVHHFIHGNLHTSLILEYLAIAVLGVVIVFSVLFRA</sequence>
<dbReference type="AlphaFoldDB" id="A0A1F7Z2F0"/>
<evidence type="ECO:0000256" key="1">
    <source>
        <dbReference type="SAM" id="Phobius"/>
    </source>
</evidence>
<comment type="caution">
    <text evidence="2">The sequence shown here is derived from an EMBL/GenBank/DDBJ whole genome shotgun (WGS) entry which is preliminary data.</text>
</comment>
<protein>
    <submittedName>
        <fullName evidence="2">Uncharacterized protein</fullName>
    </submittedName>
</protein>
<feature type="transmembrane region" description="Helical" evidence="1">
    <location>
        <begin position="65"/>
        <end position="85"/>
    </location>
</feature>
<feature type="transmembrane region" description="Helical" evidence="1">
    <location>
        <begin position="12"/>
        <end position="29"/>
    </location>
</feature>
<keyword evidence="1" id="KW-1133">Transmembrane helix</keyword>
<dbReference type="Proteomes" id="UP000177169">
    <property type="component" value="Unassembled WGS sequence"/>
</dbReference>
<keyword evidence="1" id="KW-0812">Transmembrane</keyword>
<keyword evidence="1" id="KW-0472">Membrane</keyword>
<proteinExistence type="predicted"/>
<organism evidence="2 3">
    <name type="scientific">Candidatus Woesebacteria bacterium RIFCSPHIGHO2_02_FULL_39_13</name>
    <dbReference type="NCBI Taxonomy" id="1802505"/>
    <lineage>
        <taxon>Bacteria</taxon>
        <taxon>Candidatus Woeseibacteriota</taxon>
    </lineage>
</organism>
<name>A0A1F7Z2F0_9BACT</name>